<dbReference type="FunFam" id="1.10.472.10:FF:000001">
    <property type="entry name" value="G2/mitotic-specific cyclin"/>
    <property type="match status" value="1"/>
</dbReference>
<keyword evidence="11" id="KW-1185">Reference proteome</keyword>
<evidence type="ECO:0000256" key="5">
    <source>
        <dbReference type="ARBA" id="ARBA00023306"/>
    </source>
</evidence>
<evidence type="ECO:0000256" key="2">
    <source>
        <dbReference type="ARBA" id="ARBA00022618"/>
    </source>
</evidence>
<dbReference type="SUPFAM" id="SSF47954">
    <property type="entry name" value="Cyclin-like"/>
    <property type="match status" value="2"/>
</dbReference>
<dbReference type="InterPro" id="IPR006671">
    <property type="entry name" value="Cyclin_N"/>
</dbReference>
<name>A0AAN9ZAP5_9ORTH</name>
<accession>A0AAN9ZAP5</accession>
<feature type="domain" description="Cyclin C-terminal" evidence="9">
    <location>
        <begin position="284"/>
        <end position="413"/>
    </location>
</feature>
<gene>
    <name evidence="10" type="ORF">R5R35_000999</name>
</gene>
<keyword evidence="3" id="KW-0498">Mitosis</keyword>
<dbReference type="InterPro" id="IPR004367">
    <property type="entry name" value="Cyclin_C-dom"/>
</dbReference>
<dbReference type="GO" id="GO:0005634">
    <property type="term" value="C:nucleus"/>
    <property type="evidence" value="ECO:0007669"/>
    <property type="project" value="UniProtKB-ARBA"/>
</dbReference>
<dbReference type="PIRSF" id="PIRSF001771">
    <property type="entry name" value="Cyclin_A_B_D_E"/>
    <property type="match status" value="1"/>
</dbReference>
<evidence type="ECO:0000259" key="9">
    <source>
        <dbReference type="SMART" id="SM01332"/>
    </source>
</evidence>
<dbReference type="Pfam" id="PF02984">
    <property type="entry name" value="Cyclin_C"/>
    <property type="match status" value="1"/>
</dbReference>
<dbReference type="AlphaFoldDB" id="A0AAN9ZAP5"/>
<sequence>MATFRILEDQENTNAHLRRQQKEAQVNVQQQKRSVLGILSNNVSRPAGLKQTKSDLNLCAKNKNEVEVKSSFSIFVDEESPKQEKKEVKKADASNTVFSLPEAIDRLPLQVELLCNDTPLHSPMAVDKSSDLKKPIKDSENKTWNKFMGFSEYFEDIYKYLRHAEKRSRAKANYMRQQPDVTASMRSILVDWLVEVGEEYKLQTETLYLAVSYIDRFLSYMSVLRAKLQLVGTAAMFIAAKYEEVFPPDVNEFAYITDDTYTKKTVLRMEQMILKVLSFDLSAPTVLSFLNIYSEGPLKSGFEETMSDHDKETIMYLAMFFSELSLVDGDPYLQFLPSVRAAAAIALARHTLEWRPVWTPALVKASGYQLSELLSCIKCLQATFEGAVNHPQQAVREKYKSNRWHNVSLHTPHSEPIC</sequence>
<dbReference type="Pfam" id="PF16500">
    <property type="entry name" value="Cyclin_N2"/>
    <property type="match status" value="1"/>
</dbReference>
<dbReference type="EMBL" id="JAZDUA010000061">
    <property type="protein sequence ID" value="KAK7870271.1"/>
    <property type="molecule type" value="Genomic_DNA"/>
</dbReference>
<keyword evidence="5" id="KW-0131">Cell cycle</keyword>
<dbReference type="CDD" id="cd20504">
    <property type="entry name" value="CYCLIN_CCNA_rpt1"/>
    <property type="match status" value="1"/>
</dbReference>
<dbReference type="InterPro" id="IPR036915">
    <property type="entry name" value="Cyclin-like_sf"/>
</dbReference>
<evidence type="ECO:0000256" key="6">
    <source>
        <dbReference type="RuleBase" id="RU000383"/>
    </source>
</evidence>
<evidence type="ECO:0000256" key="4">
    <source>
        <dbReference type="ARBA" id="ARBA00023127"/>
    </source>
</evidence>
<comment type="caution">
    <text evidence="10">The sequence shown here is derived from an EMBL/GenBank/DDBJ whole genome shotgun (WGS) entry which is preliminary data.</text>
</comment>
<dbReference type="GO" id="GO:0051301">
    <property type="term" value="P:cell division"/>
    <property type="evidence" value="ECO:0007669"/>
    <property type="project" value="UniProtKB-KW"/>
</dbReference>
<dbReference type="InterPro" id="IPR046965">
    <property type="entry name" value="Cyclin_A/B-like"/>
</dbReference>
<organism evidence="10 11">
    <name type="scientific">Gryllus longicercus</name>
    <dbReference type="NCBI Taxonomy" id="2509291"/>
    <lineage>
        <taxon>Eukaryota</taxon>
        <taxon>Metazoa</taxon>
        <taxon>Ecdysozoa</taxon>
        <taxon>Arthropoda</taxon>
        <taxon>Hexapoda</taxon>
        <taxon>Insecta</taxon>
        <taxon>Pterygota</taxon>
        <taxon>Neoptera</taxon>
        <taxon>Polyneoptera</taxon>
        <taxon>Orthoptera</taxon>
        <taxon>Ensifera</taxon>
        <taxon>Gryllidea</taxon>
        <taxon>Grylloidea</taxon>
        <taxon>Gryllidae</taxon>
        <taxon>Gryllinae</taxon>
        <taxon>Gryllus</taxon>
    </lineage>
</organism>
<keyword evidence="2" id="KW-0132">Cell division</keyword>
<dbReference type="GO" id="GO:0016538">
    <property type="term" value="F:cyclin-dependent protein serine/threonine kinase regulator activity"/>
    <property type="evidence" value="ECO:0007669"/>
    <property type="project" value="InterPro"/>
</dbReference>
<evidence type="ECO:0008006" key="12">
    <source>
        <dbReference type="Google" id="ProtNLM"/>
    </source>
</evidence>
<dbReference type="SMART" id="SM00385">
    <property type="entry name" value="CYCLIN"/>
    <property type="match status" value="2"/>
</dbReference>
<evidence type="ECO:0000256" key="1">
    <source>
        <dbReference type="ARBA" id="ARBA00006955"/>
    </source>
</evidence>
<evidence type="ECO:0000313" key="11">
    <source>
        <dbReference type="Proteomes" id="UP001378592"/>
    </source>
</evidence>
<feature type="domain" description="Cyclin-like" evidence="8">
    <location>
        <begin position="191"/>
        <end position="275"/>
    </location>
</feature>
<dbReference type="PANTHER" id="PTHR10177">
    <property type="entry name" value="CYCLINS"/>
    <property type="match status" value="1"/>
</dbReference>
<keyword evidence="4 6" id="KW-0195">Cyclin</keyword>
<dbReference type="InterPro" id="IPR048258">
    <property type="entry name" value="Cyclins_cyclin-box"/>
</dbReference>
<dbReference type="SMART" id="SM01332">
    <property type="entry name" value="Cyclin_C"/>
    <property type="match status" value="1"/>
</dbReference>
<evidence type="ECO:0000256" key="7">
    <source>
        <dbReference type="SAM" id="Coils"/>
    </source>
</evidence>
<dbReference type="Proteomes" id="UP001378592">
    <property type="component" value="Unassembled WGS sequence"/>
</dbReference>
<reference evidence="10 11" key="1">
    <citation type="submission" date="2024-03" db="EMBL/GenBank/DDBJ databases">
        <title>The genome assembly and annotation of the cricket Gryllus longicercus Weissman &amp; Gray.</title>
        <authorList>
            <person name="Szrajer S."/>
            <person name="Gray D."/>
            <person name="Ylla G."/>
        </authorList>
    </citation>
    <scope>NUCLEOTIDE SEQUENCE [LARGE SCALE GENOMIC DNA]</scope>
    <source>
        <strain evidence="10">DAG 2021-001</strain>
        <tissue evidence="10">Whole body minus gut</tissue>
    </source>
</reference>
<protein>
    <recommendedName>
        <fullName evidence="12">Cyclin A</fullName>
    </recommendedName>
</protein>
<dbReference type="Pfam" id="PF00134">
    <property type="entry name" value="Cyclin_N"/>
    <property type="match status" value="1"/>
</dbReference>
<proteinExistence type="inferred from homology"/>
<keyword evidence="7" id="KW-0175">Coiled coil</keyword>
<evidence type="ECO:0000256" key="3">
    <source>
        <dbReference type="ARBA" id="ARBA00022776"/>
    </source>
</evidence>
<dbReference type="GO" id="GO:0044772">
    <property type="term" value="P:mitotic cell cycle phase transition"/>
    <property type="evidence" value="ECO:0007669"/>
    <property type="project" value="InterPro"/>
</dbReference>
<feature type="domain" description="Cyclin-like" evidence="8">
    <location>
        <begin position="288"/>
        <end position="382"/>
    </location>
</feature>
<dbReference type="InterPro" id="IPR013763">
    <property type="entry name" value="Cyclin-like_dom"/>
</dbReference>
<dbReference type="InterPro" id="IPR039361">
    <property type="entry name" value="Cyclin"/>
</dbReference>
<dbReference type="Gene3D" id="1.10.472.10">
    <property type="entry name" value="Cyclin-like"/>
    <property type="match status" value="2"/>
</dbReference>
<feature type="coiled-coil region" evidence="7">
    <location>
        <begin position="7"/>
        <end position="34"/>
    </location>
</feature>
<dbReference type="PROSITE" id="PS00292">
    <property type="entry name" value="CYCLINS"/>
    <property type="match status" value="1"/>
</dbReference>
<evidence type="ECO:0000313" key="10">
    <source>
        <dbReference type="EMBL" id="KAK7870271.1"/>
    </source>
</evidence>
<dbReference type="InterPro" id="IPR032447">
    <property type="entry name" value="Cyclin-A_N"/>
</dbReference>
<comment type="similarity">
    <text evidence="1">Belongs to the cyclin family. Cyclin AB subfamily.</text>
</comment>
<evidence type="ECO:0000259" key="8">
    <source>
        <dbReference type="SMART" id="SM00385"/>
    </source>
</evidence>